<sequence length="196" mass="22340">MELKKLRGVLQLTVVAPVLKEFGVLNCFFCDQNQPVANISAPQLKMLRWGDAYDPSSVQLGEMEHLQTLGTYFLVYGQDGFSFTHNCACLSLLPRFKVIQNLFLTLIYLQDIDSYEYLMEDMTMLPRIMFLHLNVIANGHAFGASSFHVLRMCTGIRRLMLLLHAPTDSEVQISFSYQILNMVVTESSMPLHFLAH</sequence>
<accession>A0A0A9DFJ3</accession>
<reference evidence="1" key="1">
    <citation type="submission" date="2014-09" db="EMBL/GenBank/DDBJ databases">
        <authorList>
            <person name="Magalhaes I.L.F."/>
            <person name="Oliveira U."/>
            <person name="Santos F.R."/>
            <person name="Vidigal T.H.D.A."/>
            <person name="Brescovit A.D."/>
            <person name="Santos A.J."/>
        </authorList>
    </citation>
    <scope>NUCLEOTIDE SEQUENCE</scope>
    <source>
        <tissue evidence="1">Shoot tissue taken approximately 20 cm above the soil surface</tissue>
    </source>
</reference>
<evidence type="ECO:0000313" key="1">
    <source>
        <dbReference type="EMBL" id="JAD86576.1"/>
    </source>
</evidence>
<organism evidence="1">
    <name type="scientific">Arundo donax</name>
    <name type="common">Giant reed</name>
    <name type="synonym">Donax arundinaceus</name>
    <dbReference type="NCBI Taxonomy" id="35708"/>
    <lineage>
        <taxon>Eukaryota</taxon>
        <taxon>Viridiplantae</taxon>
        <taxon>Streptophyta</taxon>
        <taxon>Embryophyta</taxon>
        <taxon>Tracheophyta</taxon>
        <taxon>Spermatophyta</taxon>
        <taxon>Magnoliopsida</taxon>
        <taxon>Liliopsida</taxon>
        <taxon>Poales</taxon>
        <taxon>Poaceae</taxon>
        <taxon>PACMAD clade</taxon>
        <taxon>Arundinoideae</taxon>
        <taxon>Arundineae</taxon>
        <taxon>Arundo</taxon>
    </lineage>
</organism>
<name>A0A0A9DFJ3_ARUDO</name>
<reference evidence="1" key="2">
    <citation type="journal article" date="2015" name="Data Brief">
        <title>Shoot transcriptome of the giant reed, Arundo donax.</title>
        <authorList>
            <person name="Barrero R.A."/>
            <person name="Guerrero F.D."/>
            <person name="Moolhuijzen P."/>
            <person name="Goolsby J.A."/>
            <person name="Tidwell J."/>
            <person name="Bellgard S.E."/>
            <person name="Bellgard M.I."/>
        </authorList>
    </citation>
    <scope>NUCLEOTIDE SEQUENCE</scope>
    <source>
        <tissue evidence="1">Shoot tissue taken approximately 20 cm above the soil surface</tissue>
    </source>
</reference>
<proteinExistence type="predicted"/>
<protein>
    <submittedName>
        <fullName evidence="1">Uncharacterized protein</fullName>
    </submittedName>
</protein>
<dbReference type="AlphaFoldDB" id="A0A0A9DFJ3"/>
<dbReference type="EMBL" id="GBRH01211319">
    <property type="protein sequence ID" value="JAD86576.1"/>
    <property type="molecule type" value="Transcribed_RNA"/>
</dbReference>